<dbReference type="AlphaFoldDB" id="A0A6J8AFS4"/>
<dbReference type="InterPro" id="IPR001611">
    <property type="entry name" value="Leu-rich_rpt"/>
</dbReference>
<sequence>MSLNRLKKIGNNSFGNYRDLQELYLSHNQLYYLSDQSLQGLQKLAVLDISENILNLSKVYSAEHFHPVTNLTKLDIRKNMPQPIDFVTDYSYPDHAFDILTELSFLGIDMMPLPHFRSGFGQMTTIKEVHFDSCYLVRLSNETFQRFPSSVEQLTLRNCRLHFVATEDNALLPFPNIRVIDFSGTFMHLKHALQLLHPYCYTNISTINFGHVSDLSINSKDLPYVLLITADIMKYLRTICVENLDLSENGIIDYEPGSLFSFDHLECLRHLSLKGNRFLLLTEKNLNDLNLFFHGTIRLKSLDYSYNTVNYVIKNSVTAYSGFNCSFHSCVVLPKSLEKIDISYTIANSGPKIFLVIPKNNSLTYLDASYTKVTTFLLFIEFRLETFTCTGGSYEYSYNLMKYFPHNTLKTIVWKNGNVGGGIRLHGNRLFIYLSSIESMNISENNIWYFPDGICKPMLNLTYISLRLNLLQSIPVQLSDQTKTKMLDCL</sequence>
<evidence type="ECO:0000256" key="1">
    <source>
        <dbReference type="ARBA" id="ARBA00022614"/>
    </source>
</evidence>
<evidence type="ECO:0000313" key="5">
    <source>
        <dbReference type="Proteomes" id="UP000507470"/>
    </source>
</evidence>
<protein>
    <submittedName>
        <fullName evidence="4">LINGO</fullName>
    </submittedName>
</protein>
<evidence type="ECO:0000313" key="4">
    <source>
        <dbReference type="EMBL" id="CAC5366338.1"/>
    </source>
</evidence>
<dbReference type="InterPro" id="IPR050328">
    <property type="entry name" value="Dev_Immune_Receptor"/>
</dbReference>
<dbReference type="PANTHER" id="PTHR24373">
    <property type="entry name" value="SLIT RELATED LEUCINE-RICH REPEAT NEURONAL PROTEIN"/>
    <property type="match status" value="1"/>
</dbReference>
<accession>A0A6J8AFS4</accession>
<dbReference type="PANTHER" id="PTHR24373:SF370">
    <property type="entry name" value="FISH-LIPS, ISOFORM E"/>
    <property type="match status" value="1"/>
</dbReference>
<dbReference type="OrthoDB" id="6287768at2759"/>
<keyword evidence="2" id="KW-0732">Signal</keyword>
<organism evidence="4 5">
    <name type="scientific">Mytilus coruscus</name>
    <name type="common">Sea mussel</name>
    <dbReference type="NCBI Taxonomy" id="42192"/>
    <lineage>
        <taxon>Eukaryota</taxon>
        <taxon>Metazoa</taxon>
        <taxon>Spiralia</taxon>
        <taxon>Lophotrochozoa</taxon>
        <taxon>Mollusca</taxon>
        <taxon>Bivalvia</taxon>
        <taxon>Autobranchia</taxon>
        <taxon>Pteriomorphia</taxon>
        <taxon>Mytilida</taxon>
        <taxon>Mytiloidea</taxon>
        <taxon>Mytilidae</taxon>
        <taxon>Mytilinae</taxon>
        <taxon>Mytilus</taxon>
    </lineage>
</organism>
<dbReference type="SMART" id="SM00369">
    <property type="entry name" value="LRR_TYP"/>
    <property type="match status" value="3"/>
</dbReference>
<keyword evidence="1" id="KW-0433">Leucine-rich repeat</keyword>
<proteinExistence type="predicted"/>
<dbReference type="PROSITE" id="PS51450">
    <property type="entry name" value="LRR"/>
    <property type="match status" value="1"/>
</dbReference>
<dbReference type="Proteomes" id="UP000507470">
    <property type="component" value="Unassembled WGS sequence"/>
</dbReference>
<dbReference type="EMBL" id="CACVKT020001232">
    <property type="protein sequence ID" value="CAC5366338.1"/>
    <property type="molecule type" value="Genomic_DNA"/>
</dbReference>
<dbReference type="InterPro" id="IPR003591">
    <property type="entry name" value="Leu-rich_rpt_typical-subtyp"/>
</dbReference>
<dbReference type="InterPro" id="IPR032675">
    <property type="entry name" value="LRR_dom_sf"/>
</dbReference>
<gene>
    <name evidence="4" type="ORF">MCOR_6677</name>
</gene>
<reference evidence="4 5" key="1">
    <citation type="submission" date="2020-06" db="EMBL/GenBank/DDBJ databases">
        <authorList>
            <person name="Li R."/>
            <person name="Bekaert M."/>
        </authorList>
    </citation>
    <scope>NUCLEOTIDE SEQUENCE [LARGE SCALE GENOMIC DNA]</scope>
    <source>
        <strain evidence="5">wild</strain>
    </source>
</reference>
<keyword evidence="3" id="KW-0677">Repeat</keyword>
<dbReference type="Pfam" id="PF13855">
    <property type="entry name" value="LRR_8"/>
    <property type="match status" value="1"/>
</dbReference>
<dbReference type="GO" id="GO:0005615">
    <property type="term" value="C:extracellular space"/>
    <property type="evidence" value="ECO:0007669"/>
    <property type="project" value="TreeGrafter"/>
</dbReference>
<dbReference type="GO" id="GO:0031012">
    <property type="term" value="C:extracellular matrix"/>
    <property type="evidence" value="ECO:0007669"/>
    <property type="project" value="TreeGrafter"/>
</dbReference>
<name>A0A6J8AFS4_MYTCO</name>
<dbReference type="Gene3D" id="3.80.10.10">
    <property type="entry name" value="Ribonuclease Inhibitor"/>
    <property type="match status" value="3"/>
</dbReference>
<evidence type="ECO:0000256" key="2">
    <source>
        <dbReference type="ARBA" id="ARBA00022729"/>
    </source>
</evidence>
<keyword evidence="5" id="KW-1185">Reference proteome</keyword>
<evidence type="ECO:0000256" key="3">
    <source>
        <dbReference type="ARBA" id="ARBA00022737"/>
    </source>
</evidence>
<dbReference type="SUPFAM" id="SSF52058">
    <property type="entry name" value="L domain-like"/>
    <property type="match status" value="2"/>
</dbReference>